<dbReference type="OrthoDB" id="9813892at2"/>
<evidence type="ECO:0000313" key="3">
    <source>
        <dbReference type="EMBL" id="TKA00054.1"/>
    </source>
</evidence>
<dbReference type="Proteomes" id="UP000305778">
    <property type="component" value="Unassembled WGS sequence"/>
</dbReference>
<feature type="signal peptide" evidence="2">
    <location>
        <begin position="1"/>
        <end position="41"/>
    </location>
</feature>
<dbReference type="RefSeq" id="WP_136729618.1">
    <property type="nucleotide sequence ID" value="NZ_SUMC01000091.1"/>
</dbReference>
<keyword evidence="2" id="KW-0732">Signal</keyword>
<keyword evidence="4" id="KW-1185">Reference proteome</keyword>
<feature type="region of interest" description="Disordered" evidence="1">
    <location>
        <begin position="171"/>
        <end position="205"/>
    </location>
</feature>
<feature type="compositionally biased region" description="Low complexity" evidence="1">
    <location>
        <begin position="181"/>
        <end position="191"/>
    </location>
</feature>
<protein>
    <submittedName>
        <fullName evidence="3">Exo-alpha-sialidase</fullName>
    </submittedName>
</protein>
<comment type="caution">
    <text evidence="3">The sequence shown here is derived from an EMBL/GenBank/DDBJ whole genome shotgun (WGS) entry which is preliminary data.</text>
</comment>
<dbReference type="AlphaFoldDB" id="A0A4U0RUY8"/>
<sequence>MALSVSSRFRCHPRSWRRVLIGLIALAAGSASTLPGSIAGAATPASGSVSDTSPTATWSAGPFVVPNVTGTTGTPSCADSQFCDDYALQVTVPSGYDAGHSVRITVKWPDAAADFDLYVLGANGQEIAASASSNDPETVVLPAVTASYTVRVVPYAPLGDSFTGTASLVGNPVGPPPGTATPPTYSASSAPDSIKDAHNAGEPSIGVDRATGAAMFQAYTSTLKVTYDSAGAATWADKSAQAANGCPQGSVTSLDPILFTDPKTNRTFESQLAGKTALTCYTDNDGEAWTPTSGSGINSGVDHQSIGGGPFAPGVVGALTSYPDAVYYCSQDIADASCASSHDGGLTYGPAVPMYSLLDCGGLHGHVKVAPDGTVYVPNKGCGGNQAVAVSQDNGLTWTVRKNPASTAGDSDPSVGIGAAGTAYMGYQNGDGTAHIAVSHDKGATWLYDQNVGQSLGIKNVVFPVVTAGDDNRASFAFLGTTTGGNYQDPSFTGVWHLYVATTYDGGQSWVTADATPNDPVQKGSICTAGTTCGQDRNLLDFNDITTDTQGRVLVAYADGCTGACATGGPQNFDALATISRQATGNTLYGAYDALVNGTHTKPKPKGGQ</sequence>
<dbReference type="CDD" id="cd15482">
    <property type="entry name" value="Sialidase_non-viral"/>
    <property type="match status" value="1"/>
</dbReference>
<evidence type="ECO:0000256" key="1">
    <source>
        <dbReference type="SAM" id="MobiDB-lite"/>
    </source>
</evidence>
<dbReference type="Gene3D" id="2.120.10.10">
    <property type="match status" value="1"/>
</dbReference>
<feature type="chain" id="PRO_5020628515" evidence="2">
    <location>
        <begin position="42"/>
        <end position="609"/>
    </location>
</feature>
<evidence type="ECO:0000313" key="4">
    <source>
        <dbReference type="Proteomes" id="UP000305778"/>
    </source>
</evidence>
<name>A0A4U0RUY8_9ACTN</name>
<dbReference type="InterPro" id="IPR036278">
    <property type="entry name" value="Sialidase_sf"/>
</dbReference>
<dbReference type="Gene3D" id="2.60.120.380">
    <property type="match status" value="1"/>
</dbReference>
<dbReference type="SUPFAM" id="SSF50939">
    <property type="entry name" value="Sialidases"/>
    <property type="match status" value="1"/>
</dbReference>
<dbReference type="EMBL" id="SUMC01000091">
    <property type="protein sequence ID" value="TKA00054.1"/>
    <property type="molecule type" value="Genomic_DNA"/>
</dbReference>
<evidence type="ECO:0000256" key="2">
    <source>
        <dbReference type="SAM" id="SignalP"/>
    </source>
</evidence>
<accession>A0A4U0RUY8</accession>
<proteinExistence type="predicted"/>
<reference evidence="3 4" key="1">
    <citation type="submission" date="2019-04" db="EMBL/GenBank/DDBJ databases">
        <title>Streptomyces oryziradicis sp. nov., a novel actinomycete isolated from rhizosphere soil of rice (Oryza sativa L.).</title>
        <authorList>
            <person name="Li C."/>
        </authorList>
    </citation>
    <scope>NUCLEOTIDE SEQUENCE [LARGE SCALE GENOMIC DNA]</scope>
    <source>
        <strain evidence="3 4">NEAU-C40</strain>
    </source>
</reference>
<gene>
    <name evidence="3" type="ORF">FCI23_43735</name>
</gene>
<organism evidence="3 4">
    <name type="scientific">Actinacidiphila oryziradicis</name>
    <dbReference type="NCBI Taxonomy" id="2571141"/>
    <lineage>
        <taxon>Bacteria</taxon>
        <taxon>Bacillati</taxon>
        <taxon>Actinomycetota</taxon>
        <taxon>Actinomycetes</taxon>
        <taxon>Kitasatosporales</taxon>
        <taxon>Streptomycetaceae</taxon>
        <taxon>Actinacidiphila</taxon>
    </lineage>
</organism>